<gene>
    <name evidence="2" type="ORF">GMARGA_LOCUS17759</name>
</gene>
<name>A0ABN7VEH3_GIGMA</name>
<reference evidence="2 3" key="1">
    <citation type="submission" date="2021-06" db="EMBL/GenBank/DDBJ databases">
        <authorList>
            <person name="Kallberg Y."/>
            <person name="Tangrot J."/>
            <person name="Rosling A."/>
        </authorList>
    </citation>
    <scope>NUCLEOTIDE SEQUENCE [LARGE SCALE GENOMIC DNA]</scope>
    <source>
        <strain evidence="2 3">120-4 pot B 10/14</strain>
    </source>
</reference>
<evidence type="ECO:0000256" key="1">
    <source>
        <dbReference type="SAM" id="MobiDB-lite"/>
    </source>
</evidence>
<dbReference type="EMBL" id="CAJVQB010013657">
    <property type="protein sequence ID" value="CAG8763601.1"/>
    <property type="molecule type" value="Genomic_DNA"/>
</dbReference>
<evidence type="ECO:0000313" key="2">
    <source>
        <dbReference type="EMBL" id="CAG8763601.1"/>
    </source>
</evidence>
<dbReference type="Proteomes" id="UP000789901">
    <property type="component" value="Unassembled WGS sequence"/>
</dbReference>
<protein>
    <submittedName>
        <fullName evidence="2">21280_t:CDS:1</fullName>
    </submittedName>
</protein>
<sequence length="143" mass="16401">MSKEIKDDLKDMPPTTPETHIQKIHKRITELNNKMARNPQLMDLSIVYKMQTSQEATNIVRNLASPASSNRSEILQFIRDQFEASYQDEQIDIEAIEASQMTFYQLFNYKAPGSDGLIYEFCKTFCDGVSPILKNVFNNALSL</sequence>
<comment type="caution">
    <text evidence="2">The sequence shown here is derived from an EMBL/GenBank/DDBJ whole genome shotgun (WGS) entry which is preliminary data.</text>
</comment>
<feature type="non-terminal residue" evidence="2">
    <location>
        <position position="143"/>
    </location>
</feature>
<accession>A0ABN7VEH3</accession>
<keyword evidence="3" id="KW-1185">Reference proteome</keyword>
<proteinExistence type="predicted"/>
<evidence type="ECO:0000313" key="3">
    <source>
        <dbReference type="Proteomes" id="UP000789901"/>
    </source>
</evidence>
<feature type="region of interest" description="Disordered" evidence="1">
    <location>
        <begin position="1"/>
        <end position="21"/>
    </location>
</feature>
<organism evidence="2 3">
    <name type="scientific">Gigaspora margarita</name>
    <dbReference type="NCBI Taxonomy" id="4874"/>
    <lineage>
        <taxon>Eukaryota</taxon>
        <taxon>Fungi</taxon>
        <taxon>Fungi incertae sedis</taxon>
        <taxon>Mucoromycota</taxon>
        <taxon>Glomeromycotina</taxon>
        <taxon>Glomeromycetes</taxon>
        <taxon>Diversisporales</taxon>
        <taxon>Gigasporaceae</taxon>
        <taxon>Gigaspora</taxon>
    </lineage>
</organism>
<feature type="compositionally biased region" description="Basic and acidic residues" evidence="1">
    <location>
        <begin position="1"/>
        <end position="11"/>
    </location>
</feature>